<protein>
    <submittedName>
        <fullName evidence="1">Uncharacterized protein</fullName>
    </submittedName>
</protein>
<dbReference type="Proteomes" id="UP001597375">
    <property type="component" value="Unassembled WGS sequence"/>
</dbReference>
<dbReference type="RefSeq" id="WP_386821287.1">
    <property type="nucleotide sequence ID" value="NZ_JBHUIT010000033.1"/>
</dbReference>
<sequence>MAQRGSLPVTQGRVLRTIDNKVGNPFDISSDIYSNFHCAEEAIQPPPNGIPVLFGIRHRNRVGESLPGGIPDSSAAPSMPEYGFFLKFDQEAQGGNCRL</sequence>
<proteinExistence type="predicted"/>
<evidence type="ECO:0000313" key="2">
    <source>
        <dbReference type="Proteomes" id="UP001597375"/>
    </source>
</evidence>
<organism evidence="1 2">
    <name type="scientific">Luteolibacter algae</name>
    <dbReference type="NCBI Taxonomy" id="454151"/>
    <lineage>
        <taxon>Bacteria</taxon>
        <taxon>Pseudomonadati</taxon>
        <taxon>Verrucomicrobiota</taxon>
        <taxon>Verrucomicrobiia</taxon>
        <taxon>Verrucomicrobiales</taxon>
        <taxon>Verrucomicrobiaceae</taxon>
        <taxon>Luteolibacter</taxon>
    </lineage>
</organism>
<accession>A0ABW5DBF8</accession>
<gene>
    <name evidence="1" type="ORF">ACFSSA_14495</name>
</gene>
<dbReference type="EMBL" id="JBHUIT010000033">
    <property type="protein sequence ID" value="MFD2257889.1"/>
    <property type="molecule type" value="Genomic_DNA"/>
</dbReference>
<keyword evidence="2" id="KW-1185">Reference proteome</keyword>
<comment type="caution">
    <text evidence="1">The sequence shown here is derived from an EMBL/GenBank/DDBJ whole genome shotgun (WGS) entry which is preliminary data.</text>
</comment>
<evidence type="ECO:0000313" key="1">
    <source>
        <dbReference type="EMBL" id="MFD2257889.1"/>
    </source>
</evidence>
<name>A0ABW5DBF8_9BACT</name>
<reference evidence="2" key="1">
    <citation type="journal article" date="2019" name="Int. J. Syst. Evol. Microbiol.">
        <title>The Global Catalogue of Microorganisms (GCM) 10K type strain sequencing project: providing services to taxonomists for standard genome sequencing and annotation.</title>
        <authorList>
            <consortium name="The Broad Institute Genomics Platform"/>
            <consortium name="The Broad Institute Genome Sequencing Center for Infectious Disease"/>
            <person name="Wu L."/>
            <person name="Ma J."/>
        </authorList>
    </citation>
    <scope>NUCLEOTIDE SEQUENCE [LARGE SCALE GENOMIC DNA]</scope>
    <source>
        <strain evidence="2">CGMCC 4.7106</strain>
    </source>
</reference>